<evidence type="ECO:0000313" key="8">
    <source>
        <dbReference type="EMBL" id="BAN21860.1"/>
    </source>
</evidence>
<dbReference type="GO" id="GO:0009421">
    <property type="term" value="C:bacterial-type flagellum filament cap"/>
    <property type="evidence" value="ECO:0007669"/>
    <property type="project" value="InterPro"/>
</dbReference>
<feature type="domain" description="Flagellar hook-associated protein 2 C-terminal" evidence="7">
    <location>
        <begin position="266"/>
        <end position="489"/>
    </location>
</feature>
<comment type="function">
    <text evidence="5">Required for morphogenesis and for the elongation of the flagellar filament by facilitating polymerization of the flagellin monomers at the tip of growing filament. Forms a capping structure, which prevents flagellin subunits (transported through the central channel of the flagellum) from leaking out without polymerization at the distal end.</text>
</comment>
<dbReference type="KEGG" id="buo:BRPE64_ACDS01060"/>
<dbReference type="STRING" id="758793.BRPE64_ACDS01060"/>
<evidence type="ECO:0000256" key="3">
    <source>
        <dbReference type="ARBA" id="ARBA00023054"/>
    </source>
</evidence>
<keyword evidence="9" id="KW-1185">Reference proteome</keyword>
<evidence type="ECO:0000256" key="1">
    <source>
        <dbReference type="ARBA" id="ARBA00009764"/>
    </source>
</evidence>
<dbReference type="PANTHER" id="PTHR30288:SF0">
    <property type="entry name" value="FLAGELLAR HOOK-ASSOCIATED PROTEIN 2"/>
    <property type="match status" value="1"/>
</dbReference>
<evidence type="ECO:0000256" key="5">
    <source>
        <dbReference type="RuleBase" id="RU362066"/>
    </source>
</evidence>
<accession>R4WM00</accession>
<keyword evidence="8" id="KW-0282">Flagellum</keyword>
<reference evidence="8 9" key="1">
    <citation type="journal article" date="2013" name="Genome Announc.">
        <title>Complete Genome Sequence of Burkholderia sp. Strain RPE64, Bacterial Symbiont of the Bean Bug Riptortus pedestris.</title>
        <authorList>
            <person name="Shibata T.F."/>
            <person name="Maeda T."/>
            <person name="Nikoh N."/>
            <person name="Yamaguchi K."/>
            <person name="Oshima K."/>
            <person name="Hattori M."/>
            <person name="Nishiyama T."/>
            <person name="Hasebe M."/>
            <person name="Fukatsu T."/>
            <person name="Kikuchi Y."/>
            <person name="Shigenobu S."/>
        </authorList>
    </citation>
    <scope>NUCLEOTIDE SEQUENCE [LARGE SCALE GENOMIC DNA]</scope>
</reference>
<dbReference type="Proteomes" id="UP000013966">
    <property type="component" value="Chromosome 1"/>
</dbReference>
<evidence type="ECO:0000256" key="4">
    <source>
        <dbReference type="ARBA" id="ARBA00023143"/>
    </source>
</evidence>
<evidence type="ECO:0000259" key="6">
    <source>
        <dbReference type="Pfam" id="PF02465"/>
    </source>
</evidence>
<sequence>MTTVATTSSSTVDPNSAVQQAAQSIISGSTNSTMDVNSLVSAIVNAKVAGQTDALNNKKTADNTQLTAIGTLKSILSLLQSSITNLANGTTLSAFTATADGKGLTATASTGAVAGSYAVNVQNIATAQSLTSGAFKSTDTLGTGSMTLNVNGKTSTIKIDSTNNTLSGIASAINSASDNPGVTATIVNGTDGAHLVLRSSSTGLSNGINIAVNADDSSSALNKLAVNTTTVAASTAPDPNDSTKTITTPARTTIDNTAGWTQSTAGQDANLTVAGTAVSSATNSIKDAITGVTMTLTSDSVGTTQTLSIAQDVAGQKTAIESFVTAYNNFISTAQSLTSFDSTQAKGSQGGALLGDSMMNTIKNTIASTISKAVGSGTSQVNLASIGIALQPDGTLKTDEDALTDALTNSSGKIASLFNSTNGVAAQLNTSLTSFLQTGGIIDTRTTALNDDLTSIADQQTQLTSYTAQLTTAYNAQFTALNALMSQMSTQSNYLTQLFGGNNSAGALATNSK</sequence>
<protein>
    <recommendedName>
        <fullName evidence="5">Flagellar hook-associated protein 2</fullName>
        <shortName evidence="5">HAP2</shortName>
    </recommendedName>
    <alternativeName>
        <fullName evidence="5">Flagellar cap protein</fullName>
    </alternativeName>
</protein>
<keyword evidence="5" id="KW-0964">Secreted</keyword>
<comment type="subunit">
    <text evidence="2 5">Homopentamer.</text>
</comment>
<keyword evidence="8" id="KW-0966">Cell projection</keyword>
<dbReference type="InterPro" id="IPR010809">
    <property type="entry name" value="FliD_C"/>
</dbReference>
<evidence type="ECO:0000259" key="7">
    <source>
        <dbReference type="Pfam" id="PF07195"/>
    </source>
</evidence>
<comment type="subcellular location">
    <subcellularLocation>
        <location evidence="5">Secreted</location>
    </subcellularLocation>
    <subcellularLocation>
        <location evidence="5">Bacterial flagellum</location>
    </subcellularLocation>
</comment>
<dbReference type="GO" id="GO:0005576">
    <property type="term" value="C:extracellular region"/>
    <property type="evidence" value="ECO:0007669"/>
    <property type="project" value="UniProtKB-SubCell"/>
</dbReference>
<dbReference type="GO" id="GO:0007155">
    <property type="term" value="P:cell adhesion"/>
    <property type="evidence" value="ECO:0007669"/>
    <property type="project" value="InterPro"/>
</dbReference>
<dbReference type="GO" id="GO:0009424">
    <property type="term" value="C:bacterial-type flagellum hook"/>
    <property type="evidence" value="ECO:0007669"/>
    <property type="project" value="UniProtKB-UniRule"/>
</dbReference>
<keyword evidence="8" id="KW-0969">Cilium</keyword>
<dbReference type="AlphaFoldDB" id="R4WM00"/>
<evidence type="ECO:0000313" key="9">
    <source>
        <dbReference type="Proteomes" id="UP000013966"/>
    </source>
</evidence>
<dbReference type="PATRIC" id="fig|758793.3.peg.108"/>
<keyword evidence="4 5" id="KW-0975">Bacterial flagellum</keyword>
<dbReference type="RefSeq" id="WP_016344029.1">
    <property type="nucleotide sequence ID" value="NC_021287.1"/>
</dbReference>
<dbReference type="Pfam" id="PF07195">
    <property type="entry name" value="FliD_C"/>
    <property type="match status" value="1"/>
</dbReference>
<keyword evidence="3" id="KW-0175">Coiled coil</keyword>
<dbReference type="Pfam" id="PF02465">
    <property type="entry name" value="FliD_N"/>
    <property type="match status" value="1"/>
</dbReference>
<dbReference type="EMBL" id="AP013058">
    <property type="protein sequence ID" value="BAN21860.1"/>
    <property type="molecule type" value="Genomic_DNA"/>
</dbReference>
<proteinExistence type="inferred from homology"/>
<reference evidence="8 9" key="2">
    <citation type="journal article" date="2018" name="Int. J. Syst. Evol. Microbiol.">
        <title>Burkholderia insecticola sp. nov., a gut symbiotic bacterium of the bean bug Riptortus pedestris.</title>
        <authorList>
            <person name="Takeshita K."/>
            <person name="Tamaki H."/>
            <person name="Ohbayashi T."/>
            <person name="Meng X.-Y."/>
            <person name="Sone T."/>
            <person name="Mitani Y."/>
            <person name="Peeters C."/>
            <person name="Kikuchi Y."/>
            <person name="Vandamme P."/>
        </authorList>
    </citation>
    <scope>NUCLEOTIDE SEQUENCE [LARGE SCALE GENOMIC DNA]</scope>
    <source>
        <strain evidence="8">RPE64</strain>
    </source>
</reference>
<dbReference type="HOGENOM" id="CLU_015182_5_1_4"/>
<gene>
    <name evidence="8" type="primary">fliD</name>
    <name evidence="8" type="ORF">BRPE64_ACDS01060</name>
</gene>
<dbReference type="InterPro" id="IPR040026">
    <property type="entry name" value="FliD"/>
</dbReference>
<dbReference type="OrthoDB" id="9034667at2"/>
<dbReference type="GO" id="GO:0071973">
    <property type="term" value="P:bacterial-type flagellum-dependent cell motility"/>
    <property type="evidence" value="ECO:0007669"/>
    <property type="project" value="TreeGrafter"/>
</dbReference>
<name>R4WM00_9BURK</name>
<feature type="domain" description="Flagellar hook-associated protein 2 N-terminal" evidence="6">
    <location>
        <begin position="32"/>
        <end position="128"/>
    </location>
</feature>
<evidence type="ECO:0000256" key="2">
    <source>
        <dbReference type="ARBA" id="ARBA00011255"/>
    </source>
</evidence>
<organism evidence="8 9">
    <name type="scientific">Caballeronia insecticola</name>
    <dbReference type="NCBI Taxonomy" id="758793"/>
    <lineage>
        <taxon>Bacteria</taxon>
        <taxon>Pseudomonadati</taxon>
        <taxon>Pseudomonadota</taxon>
        <taxon>Betaproteobacteria</taxon>
        <taxon>Burkholderiales</taxon>
        <taxon>Burkholderiaceae</taxon>
        <taxon>Caballeronia</taxon>
    </lineage>
</organism>
<dbReference type="InterPro" id="IPR003481">
    <property type="entry name" value="FliD_N"/>
</dbReference>
<comment type="similarity">
    <text evidence="1 5">Belongs to the FliD family.</text>
</comment>
<dbReference type="PANTHER" id="PTHR30288">
    <property type="entry name" value="FLAGELLAR CAP/ASSEMBLY PROTEIN FLID"/>
    <property type="match status" value="1"/>
</dbReference>